<proteinExistence type="predicted"/>
<dbReference type="Proteomes" id="UP000007517">
    <property type="component" value="Chromosome"/>
</dbReference>
<sequence>MLSDAEEAAHARTADRMNHMWGHPFPRPVRHRALLRGREEPAPKTLL</sequence>
<dbReference type="KEGG" id="bsd:BLASA_4361"/>
<dbReference type="EMBL" id="FO117623">
    <property type="protein sequence ID" value="CCG05178.1"/>
    <property type="molecule type" value="Genomic_DNA"/>
</dbReference>
<reference evidence="2 3" key="1">
    <citation type="journal article" date="2012" name="J. Bacteriol.">
        <title>Genome Sequence of Blastococcus saxobsidens DD2, a Stone-Inhabiting Bacterium.</title>
        <authorList>
            <person name="Chouaia B."/>
            <person name="Crotti E."/>
            <person name="Brusetti L."/>
            <person name="Daffonchio D."/>
            <person name="Essoussi I."/>
            <person name="Nouioui I."/>
            <person name="Sbissi I."/>
            <person name="Ghodhbane-Gtari F."/>
            <person name="Gtari M."/>
            <person name="Vacherie B."/>
            <person name="Barbe V."/>
            <person name="Medigue C."/>
            <person name="Gury J."/>
            <person name="Pujic P."/>
            <person name="Normand P."/>
        </authorList>
    </citation>
    <scope>NUCLEOTIDE SEQUENCE [LARGE SCALE GENOMIC DNA]</scope>
    <source>
        <strain evidence="2 3">DD2</strain>
    </source>
</reference>
<reference evidence="3" key="2">
    <citation type="submission" date="2012-02" db="EMBL/GenBank/DDBJ databases">
        <title>Complete genome sequence of Blastococcus saxobsidens strain DD2.</title>
        <authorList>
            <person name="Genoscope."/>
        </authorList>
    </citation>
    <scope>NUCLEOTIDE SEQUENCE [LARGE SCALE GENOMIC DNA]</scope>
    <source>
        <strain evidence="3">DD2</strain>
    </source>
</reference>
<dbReference type="AlphaFoldDB" id="H6RNN0"/>
<accession>H6RNN0</accession>
<protein>
    <submittedName>
        <fullName evidence="2">Uncharacterized protein</fullName>
    </submittedName>
</protein>
<feature type="region of interest" description="Disordered" evidence="1">
    <location>
        <begin position="1"/>
        <end position="27"/>
    </location>
</feature>
<dbReference type="HOGENOM" id="CLU_3165231_0_0_11"/>
<feature type="compositionally biased region" description="Basic and acidic residues" evidence="1">
    <location>
        <begin position="7"/>
        <end position="18"/>
    </location>
</feature>
<organism evidence="2 3">
    <name type="scientific">Blastococcus saxobsidens (strain DD2)</name>
    <dbReference type="NCBI Taxonomy" id="1146883"/>
    <lineage>
        <taxon>Bacteria</taxon>
        <taxon>Bacillati</taxon>
        <taxon>Actinomycetota</taxon>
        <taxon>Actinomycetes</taxon>
        <taxon>Geodermatophilales</taxon>
        <taxon>Geodermatophilaceae</taxon>
        <taxon>Blastococcus</taxon>
    </lineage>
</organism>
<keyword evidence="3" id="KW-1185">Reference proteome</keyword>
<dbReference type="STRING" id="1146883.BLASA_4361"/>
<evidence type="ECO:0000313" key="2">
    <source>
        <dbReference type="EMBL" id="CCG05178.1"/>
    </source>
</evidence>
<name>H6RNN0_BLASD</name>
<evidence type="ECO:0000313" key="3">
    <source>
        <dbReference type="Proteomes" id="UP000007517"/>
    </source>
</evidence>
<evidence type="ECO:0000256" key="1">
    <source>
        <dbReference type="SAM" id="MobiDB-lite"/>
    </source>
</evidence>
<gene>
    <name evidence="2" type="ordered locus">BLASA_4361</name>
</gene>